<gene>
    <name evidence="2" type="ORF">A2907_01085</name>
</gene>
<sequence length="265" mass="30363">MPETSQITIISDLLKRDSAYREVIDQLEERLYNRYVVYLTDKPRFNAKTQVIPKPYLAQILSFKNTLELNKIASKYSLSQEQRDGILEILWKIFYHEAEIKNLPQIFNSELKINNIRAAYLMATDIANLYIPISDYLGDIPAVIKRWQYETPAGEFPISNSQFSIKPLVAAEPTPTEKLPIIESQTPPPIRQPAGEQIAQKPQLQEESIPKIAEVLSRLQKSPTSNQQSTPQIPTKPQSDLEPEYLPDEQAKPMNRGNIIDLKNF</sequence>
<organism evidence="2 3">
    <name type="scientific">Candidatus Azambacteria bacterium RIFCSPLOWO2_01_FULL_37_9</name>
    <dbReference type="NCBI Taxonomy" id="1797297"/>
    <lineage>
        <taxon>Bacteria</taxon>
        <taxon>Candidatus Azamiibacteriota</taxon>
    </lineage>
</organism>
<evidence type="ECO:0000313" key="3">
    <source>
        <dbReference type="Proteomes" id="UP000177947"/>
    </source>
</evidence>
<accession>A0A1F5C857</accession>
<dbReference type="AlphaFoldDB" id="A0A1F5C857"/>
<proteinExistence type="predicted"/>
<name>A0A1F5C857_9BACT</name>
<feature type="region of interest" description="Disordered" evidence="1">
    <location>
        <begin position="178"/>
        <end position="265"/>
    </location>
</feature>
<dbReference type="EMBL" id="MEYQ01000019">
    <property type="protein sequence ID" value="OGD39040.1"/>
    <property type="molecule type" value="Genomic_DNA"/>
</dbReference>
<dbReference type="Proteomes" id="UP000177947">
    <property type="component" value="Unassembled WGS sequence"/>
</dbReference>
<protein>
    <submittedName>
        <fullName evidence="2">Uncharacterized protein</fullName>
    </submittedName>
</protein>
<evidence type="ECO:0000313" key="2">
    <source>
        <dbReference type="EMBL" id="OGD39040.1"/>
    </source>
</evidence>
<evidence type="ECO:0000256" key="1">
    <source>
        <dbReference type="SAM" id="MobiDB-lite"/>
    </source>
</evidence>
<comment type="caution">
    <text evidence="2">The sequence shown here is derived from an EMBL/GenBank/DDBJ whole genome shotgun (WGS) entry which is preliminary data.</text>
</comment>
<feature type="compositionally biased region" description="Polar residues" evidence="1">
    <location>
        <begin position="219"/>
        <end position="238"/>
    </location>
</feature>
<reference evidence="2 3" key="1">
    <citation type="journal article" date="2016" name="Nat. Commun.">
        <title>Thousands of microbial genomes shed light on interconnected biogeochemical processes in an aquifer system.</title>
        <authorList>
            <person name="Anantharaman K."/>
            <person name="Brown C.T."/>
            <person name="Hug L.A."/>
            <person name="Sharon I."/>
            <person name="Castelle C.J."/>
            <person name="Probst A.J."/>
            <person name="Thomas B.C."/>
            <person name="Singh A."/>
            <person name="Wilkins M.J."/>
            <person name="Karaoz U."/>
            <person name="Brodie E.L."/>
            <person name="Williams K.H."/>
            <person name="Hubbard S.S."/>
            <person name="Banfield J.F."/>
        </authorList>
    </citation>
    <scope>NUCLEOTIDE SEQUENCE [LARGE SCALE GENOMIC DNA]</scope>
</reference>